<organism evidence="1 2">
    <name type="scientific">Panagrolaimus sp. JU765</name>
    <dbReference type="NCBI Taxonomy" id="591449"/>
    <lineage>
        <taxon>Eukaryota</taxon>
        <taxon>Metazoa</taxon>
        <taxon>Ecdysozoa</taxon>
        <taxon>Nematoda</taxon>
        <taxon>Chromadorea</taxon>
        <taxon>Rhabditida</taxon>
        <taxon>Tylenchina</taxon>
        <taxon>Panagrolaimomorpha</taxon>
        <taxon>Panagrolaimoidea</taxon>
        <taxon>Panagrolaimidae</taxon>
        <taxon>Panagrolaimus</taxon>
    </lineage>
</organism>
<dbReference type="Proteomes" id="UP000887576">
    <property type="component" value="Unplaced"/>
</dbReference>
<name>A0AC34RK94_9BILA</name>
<dbReference type="WBParaSite" id="JU765_v2.g758.t1">
    <property type="protein sequence ID" value="JU765_v2.g758.t1"/>
    <property type="gene ID" value="JU765_v2.g758"/>
</dbReference>
<proteinExistence type="predicted"/>
<reference evidence="2" key="1">
    <citation type="submission" date="2022-11" db="UniProtKB">
        <authorList>
            <consortium name="WormBaseParasite"/>
        </authorList>
    </citation>
    <scope>IDENTIFICATION</scope>
</reference>
<accession>A0AC34RK94</accession>
<evidence type="ECO:0000313" key="1">
    <source>
        <dbReference type="Proteomes" id="UP000887576"/>
    </source>
</evidence>
<protein>
    <submittedName>
        <fullName evidence="2">Transcription factor AP-2 C-terminal domain-containing protein</fullName>
    </submittedName>
</protein>
<sequence length="383" mass="42340">MDLKQNQSEALKQEYCQTDPSTRFDYSATVDLAVSQQNLAQTGSYHYFGYPFPEFVDYGNGPFFSSSTGYALPYSNLGQLSNMNDQLAGQPVLTQDSTQIEFSENSSCASSPSSNEEDKADPAFYKTGQQQMAPVTFVNQNNGGLNFIQRSPFETFCTVPGRTSLLSSTTKYKVTVGEIQRRISPPECLNASLLGGILRKAKSKDGGKALRESLKRIGLALPAGRRKSANVTAWTALVEEEAVHMAKDFHSACERDFPAKDVAIFLCRNVASEDDAHRRRAMLQYVRLFIKEISDLMNSDRSPICGNRPEVILDPSIQKPLTHFSMVTHGFGGLALVAVLDALNSTIHESFKHLDRVFAPQPFLSQGHMGPLPQQNMFLNGKQ</sequence>
<evidence type="ECO:0000313" key="2">
    <source>
        <dbReference type="WBParaSite" id="JU765_v2.g758.t1"/>
    </source>
</evidence>